<name>A0A8H3D1U1_9AGAM</name>
<accession>A0A8H3D1U1</accession>
<reference evidence="4" key="1">
    <citation type="submission" date="2021-01" db="EMBL/GenBank/DDBJ databases">
        <authorList>
            <person name="Kaushik A."/>
        </authorList>
    </citation>
    <scope>NUCLEOTIDE SEQUENCE</scope>
    <source>
        <strain evidence="4">AG4-RS23</strain>
    </source>
</reference>
<proteinExistence type="predicted"/>
<dbReference type="PANTHER" id="PTHR33119:SF1">
    <property type="entry name" value="FE2OG DIOXYGENASE DOMAIN-CONTAINING PROTEIN"/>
    <property type="match status" value="1"/>
</dbReference>
<comment type="caution">
    <text evidence="4">The sequence shown here is derived from an EMBL/GenBank/DDBJ whole genome shotgun (WGS) entry which is preliminary data.</text>
</comment>
<evidence type="ECO:0000259" key="3">
    <source>
        <dbReference type="Pfam" id="PF21666"/>
    </source>
</evidence>
<protein>
    <submittedName>
        <fullName evidence="4">Uncharacterized protein</fullName>
    </submittedName>
</protein>
<dbReference type="InterPro" id="IPR049207">
    <property type="entry name" value="DUF4246_N"/>
</dbReference>
<dbReference type="InterPro" id="IPR025340">
    <property type="entry name" value="DUF4246"/>
</dbReference>
<evidence type="ECO:0000313" key="5">
    <source>
        <dbReference type="Proteomes" id="UP000663861"/>
    </source>
</evidence>
<gene>
    <name evidence="4" type="ORF">RDB_LOCUS130882</name>
</gene>
<dbReference type="PANTHER" id="PTHR33119">
    <property type="entry name" value="IFI3P"/>
    <property type="match status" value="1"/>
</dbReference>
<dbReference type="EMBL" id="CAJMWY010003759">
    <property type="protein sequence ID" value="CAE6506746.1"/>
    <property type="molecule type" value="Genomic_DNA"/>
</dbReference>
<evidence type="ECO:0000259" key="2">
    <source>
        <dbReference type="Pfam" id="PF14033"/>
    </source>
</evidence>
<dbReference type="Pfam" id="PF21666">
    <property type="entry name" value="DUF4246_N"/>
    <property type="match status" value="1"/>
</dbReference>
<dbReference type="AlphaFoldDB" id="A0A8H3D1U1"/>
<sequence>MQLSYNEPLPSPFSYHDSVSQSPELPHAKALVELEMTRLSADIRRKPSWWTKCRDQDILNKWRTEAIVQAKLMRESHVDYVLKELDGYANLRDEESGAEVSCYDRIWQSDRLVPPSLRDRLIAGAKKLEDVPEEDKDWHPRSEKQVLDLVHPSLYPLVYGRTLSYPEDSSDRDPATLAAHLSPPPAFSWRNDAYFMSQRFQWLPTDFKVSEDGKSVKSESYINNLHPVEHAKLHNSIEDLIAAYIPLFERTLTDSIPDNHAIPTRIEGTHEYEEEGYPGSPDYEDFSDDDKYDEAHEEWKENRPLIMPDVKASGYEPGTLEKRKIQYSLGGRTIQVIVKLANIHLTPENPKYPGGSWHVEGMKNEAIAVSGIYYYDEYNITESRLAFRTAVNAPSYEQDDYDGVKAAWGMTRDDPCVNELGSVVTCQDRCIAFPNIYQHCVSPLELADKSKPGHRKIIALFLVDPAIHRPSTTIVPPQQKEWHASGISANPVLKAAFDKLSPEIIDHIDSMIEGTMTRVEAEAYRLELMDERKAFVASNDEMFFMAPFNISNHHINMSDLSQSPPPASASAGTKRKSTARASSSKRAKTSQDPFAETKNAIQTVLASPESFSLPTGDSEYRKLVVSIAQYAKSLEGSVAVAGSTAKAAPPPKTPEQVAAEAERVTNQINRGVTKLMAWKPSCKNGSAKYSFDGVCPDPRVFGKALGLDGPPDFKAKKYTKEEFEDLVGEISKDIRYDTLYLTSPVNLRYNPSTGEYKVSGSYGKAVR</sequence>
<feature type="domain" description="DUF4246" evidence="2">
    <location>
        <begin position="76"/>
        <end position="484"/>
    </location>
</feature>
<dbReference type="InterPro" id="IPR049192">
    <property type="entry name" value="DUF4246_C"/>
</dbReference>
<feature type="domain" description="DUF4246" evidence="3">
    <location>
        <begin position="7"/>
        <end position="65"/>
    </location>
</feature>
<feature type="compositionally biased region" description="Basic residues" evidence="1">
    <location>
        <begin position="573"/>
        <end position="588"/>
    </location>
</feature>
<dbReference type="Pfam" id="PF14033">
    <property type="entry name" value="DUF4246"/>
    <property type="match status" value="1"/>
</dbReference>
<evidence type="ECO:0000256" key="1">
    <source>
        <dbReference type="SAM" id="MobiDB-lite"/>
    </source>
</evidence>
<organism evidence="4 5">
    <name type="scientific">Rhizoctonia solani</name>
    <dbReference type="NCBI Taxonomy" id="456999"/>
    <lineage>
        <taxon>Eukaryota</taxon>
        <taxon>Fungi</taxon>
        <taxon>Dikarya</taxon>
        <taxon>Basidiomycota</taxon>
        <taxon>Agaricomycotina</taxon>
        <taxon>Agaricomycetes</taxon>
        <taxon>Cantharellales</taxon>
        <taxon>Ceratobasidiaceae</taxon>
        <taxon>Rhizoctonia</taxon>
    </lineage>
</organism>
<dbReference type="Proteomes" id="UP000663861">
    <property type="component" value="Unassembled WGS sequence"/>
</dbReference>
<feature type="region of interest" description="Disordered" evidence="1">
    <location>
        <begin position="556"/>
        <end position="596"/>
    </location>
</feature>
<evidence type="ECO:0000313" key="4">
    <source>
        <dbReference type="EMBL" id="CAE6506746.1"/>
    </source>
</evidence>